<proteinExistence type="predicted"/>
<dbReference type="AlphaFoldDB" id="A0AA88GTE9"/>
<dbReference type="Proteomes" id="UP000816034">
    <property type="component" value="Unassembled WGS sequence"/>
</dbReference>
<keyword evidence="3" id="KW-1185">Reference proteome</keyword>
<name>A0AA88GTE9_NAELO</name>
<comment type="caution">
    <text evidence="2">The sequence shown here is derived from an EMBL/GenBank/DDBJ whole genome shotgun (WGS) entry which is preliminary data.</text>
</comment>
<sequence>MSKQNNNRAMEDAFVLFVIDHLSQVKTQLQQHSEHPPTQVQIQKALRNLWNQASEQFRTEYLNSVSEQPHDPITSFGPFISMDNKNHALCETNSSPMQQQVNQDMHHLHTKKRKLNDMKQLTYFNVDILKEILFFLDAPDFINSRPWLVCKQWNQIFFKKDSNFAKLYYHSYFKLNQDQQQSLQQMLNHVELSFLDALILSFPYERVMISEKVPKFAKLRSKQNQTITILKENLFRHVIILNQHSEKVKGKDSTMCSSTSEYIAFLSNGYPMHVEVVVKNEHVHVSFDEYNVTTYFDHITIHLEGYQVFTIISYDQLLPVLVRDDVSRDCFEAEGLKYVAKFLELEIQERLTFKQFATIVLYWLKQLIRLELPHSIDYEYGVKFGETNHIIDDDHSDQDSTEETEDHDAPYTRQ</sequence>
<reference evidence="2 3" key="1">
    <citation type="journal article" date="2018" name="BMC Genomics">
        <title>The genome of Naegleria lovaniensis, the basis for a comparative approach to unravel pathogenicity factors of the human pathogenic amoeba N. fowleri.</title>
        <authorList>
            <person name="Liechti N."/>
            <person name="Schurch N."/>
            <person name="Bruggmann R."/>
            <person name="Wittwer M."/>
        </authorList>
    </citation>
    <scope>NUCLEOTIDE SEQUENCE [LARGE SCALE GENOMIC DNA]</scope>
    <source>
        <strain evidence="2 3">ATCC 30569</strain>
    </source>
</reference>
<evidence type="ECO:0000313" key="3">
    <source>
        <dbReference type="Proteomes" id="UP000816034"/>
    </source>
</evidence>
<feature type="region of interest" description="Disordered" evidence="1">
    <location>
        <begin position="391"/>
        <end position="414"/>
    </location>
</feature>
<dbReference type="EMBL" id="PYSW02000018">
    <property type="protein sequence ID" value="KAG2385693.1"/>
    <property type="molecule type" value="Genomic_DNA"/>
</dbReference>
<protein>
    <recommendedName>
        <fullName evidence="4">F-box domain-containing protein</fullName>
    </recommendedName>
</protein>
<evidence type="ECO:0000313" key="2">
    <source>
        <dbReference type="EMBL" id="KAG2385693.1"/>
    </source>
</evidence>
<dbReference type="SUPFAM" id="SSF81383">
    <property type="entry name" value="F-box domain"/>
    <property type="match status" value="1"/>
</dbReference>
<dbReference type="InterPro" id="IPR036047">
    <property type="entry name" value="F-box-like_dom_sf"/>
</dbReference>
<gene>
    <name evidence="2" type="ORF">C9374_003508</name>
</gene>
<organism evidence="2 3">
    <name type="scientific">Naegleria lovaniensis</name>
    <name type="common">Amoeba</name>
    <dbReference type="NCBI Taxonomy" id="51637"/>
    <lineage>
        <taxon>Eukaryota</taxon>
        <taxon>Discoba</taxon>
        <taxon>Heterolobosea</taxon>
        <taxon>Tetramitia</taxon>
        <taxon>Eutetramitia</taxon>
        <taxon>Vahlkampfiidae</taxon>
        <taxon>Naegleria</taxon>
    </lineage>
</organism>
<dbReference type="RefSeq" id="XP_044549686.1">
    <property type="nucleotide sequence ID" value="XM_044693044.1"/>
</dbReference>
<dbReference type="GeneID" id="68095963"/>
<dbReference type="CDD" id="cd09917">
    <property type="entry name" value="F-box_SF"/>
    <property type="match status" value="1"/>
</dbReference>
<evidence type="ECO:0008006" key="4">
    <source>
        <dbReference type="Google" id="ProtNLM"/>
    </source>
</evidence>
<evidence type="ECO:0000256" key="1">
    <source>
        <dbReference type="SAM" id="MobiDB-lite"/>
    </source>
</evidence>
<accession>A0AA88GTE9</accession>
<feature type="compositionally biased region" description="Acidic residues" evidence="1">
    <location>
        <begin position="394"/>
        <end position="406"/>
    </location>
</feature>